<evidence type="ECO:0000313" key="1">
    <source>
        <dbReference type="EMBL" id="HEW53163.1"/>
    </source>
</evidence>
<proteinExistence type="predicted"/>
<name>A0A7C2Z1M7_9CREN</name>
<protein>
    <submittedName>
        <fullName evidence="1">Uncharacterized protein</fullName>
    </submittedName>
</protein>
<dbReference type="AlphaFoldDB" id="A0A7C2Z1M7"/>
<organism evidence="1">
    <name type="scientific">Ignisphaera aggregans</name>
    <dbReference type="NCBI Taxonomy" id="334771"/>
    <lineage>
        <taxon>Archaea</taxon>
        <taxon>Thermoproteota</taxon>
        <taxon>Thermoprotei</taxon>
        <taxon>Desulfurococcales</taxon>
        <taxon>Desulfurococcaceae</taxon>
        <taxon>Ignisphaera</taxon>
    </lineage>
</organism>
<gene>
    <name evidence="1" type="ORF">ENO77_03235</name>
</gene>
<reference evidence="1" key="1">
    <citation type="journal article" date="2020" name="mSystems">
        <title>Genome- and Community-Level Interaction Insights into Carbon Utilization and Element Cycling Functions of Hydrothermarchaeota in Hydrothermal Sediment.</title>
        <authorList>
            <person name="Zhou Z."/>
            <person name="Liu Y."/>
            <person name="Xu W."/>
            <person name="Pan J."/>
            <person name="Luo Z.H."/>
            <person name="Li M."/>
        </authorList>
    </citation>
    <scope>NUCLEOTIDE SEQUENCE [LARGE SCALE GENOMIC DNA]</scope>
    <source>
        <strain evidence="1">SpSt-16</strain>
    </source>
</reference>
<sequence>MSKEVIINCVNNATKLLETMLRCSDCIELYVDYSLLRYPYASVLGMMLKCNDSVQSCNDLLYSIVFEATFDLDNTIFQRPQGLEKSIVSCRIMCGEGWLEYGYVLPRAHQGVQHVSKGFTLFLGGRRLSIDAIDEGFAELLEKLLEVLIPRIRTIMESEGMI</sequence>
<dbReference type="EMBL" id="DSGT01000009">
    <property type="protein sequence ID" value="HEW53163.1"/>
    <property type="molecule type" value="Genomic_DNA"/>
</dbReference>
<comment type="caution">
    <text evidence="1">The sequence shown here is derived from an EMBL/GenBank/DDBJ whole genome shotgun (WGS) entry which is preliminary data.</text>
</comment>
<accession>A0A7C2Z1M7</accession>